<name>S6AE39_SULDS</name>
<gene>
    <name evidence="1" type="ORF">SCD_n00137</name>
</gene>
<dbReference type="RefSeq" id="WP_009207068.1">
    <property type="nucleotide sequence ID" value="NC_022357.1"/>
</dbReference>
<dbReference type="EMBL" id="AP013066">
    <property type="protein sequence ID" value="BAN33986.1"/>
    <property type="molecule type" value="Genomic_DNA"/>
</dbReference>
<dbReference type="KEGG" id="sdr:SCD_n00137"/>
<dbReference type="HOGENOM" id="CLU_067529_2_0_4"/>
<sequence length="298" mass="34386">MENLYPHLGKDATKLVDLSDRERIFAIQQGSWIPYPRAKKILERMEELFEYPRIDRMPNLLIVGASNNGKSKILRHFDEMHKPDPNPEGEYSIIPVIYIEAPKKPDINDFYNRILEAIWQPYSIRAINSEKERGVMNILRNIQLKILMVDEIQHIIAGGPVKRQEFRNGLKSLGNELRISIICAGVEEAFNAFNTDPQLSNRFEPDFLPKWKMDNEYGDLLASFERRIPLKKPSNLRGPAIAQKVLWMGEGILGEIHEVLKRAAVLAIKDKSEQITLEILEKIRWTMPSKRKVAPPPT</sequence>
<dbReference type="OrthoDB" id="14765at2"/>
<protein>
    <recommendedName>
        <fullName evidence="3">TniB family protein</fullName>
    </recommendedName>
</protein>
<dbReference type="Pfam" id="PF05621">
    <property type="entry name" value="TniB"/>
    <property type="match status" value="1"/>
</dbReference>
<organism evidence="1 2">
    <name type="scientific">Sulfuricella denitrificans (strain DSM 22764 / NBRC 105220 / skB26)</name>
    <dbReference type="NCBI Taxonomy" id="1163617"/>
    <lineage>
        <taxon>Bacteria</taxon>
        <taxon>Pseudomonadati</taxon>
        <taxon>Pseudomonadota</taxon>
        <taxon>Betaproteobacteria</taxon>
        <taxon>Nitrosomonadales</taxon>
        <taxon>Sulfuricellaceae</taxon>
        <taxon>Sulfuricella</taxon>
    </lineage>
</organism>
<dbReference type="AlphaFoldDB" id="S6AE39"/>
<proteinExistence type="predicted"/>
<reference evidence="1 2" key="1">
    <citation type="journal article" date="2012" name="Appl. Environ. Microbiol.">
        <title>Draft genome sequence of a psychrotolerant sulfur-oxidizing bacterium, Sulfuricella denitrificans skB26, and proteomic insights into cold adaptation.</title>
        <authorList>
            <person name="Watanabe T."/>
            <person name="Kojima H."/>
            <person name="Fukui M."/>
        </authorList>
    </citation>
    <scope>NUCLEOTIDE SEQUENCE [LARGE SCALE GENOMIC DNA]</scope>
    <source>
        <strain evidence="2">skB26</strain>
    </source>
</reference>
<dbReference type="SUPFAM" id="SSF52540">
    <property type="entry name" value="P-loop containing nucleoside triphosphate hydrolases"/>
    <property type="match status" value="1"/>
</dbReference>
<dbReference type="STRING" id="1163617.SCD_n00137"/>
<evidence type="ECO:0008006" key="3">
    <source>
        <dbReference type="Google" id="ProtNLM"/>
    </source>
</evidence>
<accession>S6AE39</accession>
<dbReference type="Proteomes" id="UP000015559">
    <property type="component" value="Chromosome"/>
</dbReference>
<dbReference type="eggNOG" id="COG2842">
    <property type="taxonomic scope" value="Bacteria"/>
</dbReference>
<dbReference type="InterPro" id="IPR027417">
    <property type="entry name" value="P-loop_NTPase"/>
</dbReference>
<dbReference type="InterPro" id="IPR008868">
    <property type="entry name" value="TniB"/>
</dbReference>
<evidence type="ECO:0000313" key="1">
    <source>
        <dbReference type="EMBL" id="BAN33986.1"/>
    </source>
</evidence>
<evidence type="ECO:0000313" key="2">
    <source>
        <dbReference type="Proteomes" id="UP000015559"/>
    </source>
</evidence>
<keyword evidence="2" id="KW-1185">Reference proteome</keyword>
<dbReference type="Gene3D" id="3.40.50.300">
    <property type="entry name" value="P-loop containing nucleotide triphosphate hydrolases"/>
    <property type="match status" value="1"/>
</dbReference>